<dbReference type="Proteomes" id="UP000663828">
    <property type="component" value="Unassembled WGS sequence"/>
</dbReference>
<feature type="transmembrane region" description="Helical" evidence="5">
    <location>
        <begin position="60"/>
        <end position="79"/>
    </location>
</feature>
<evidence type="ECO:0000313" key="7">
    <source>
        <dbReference type="EMBL" id="CAF0999502.1"/>
    </source>
</evidence>
<evidence type="ECO:0000313" key="9">
    <source>
        <dbReference type="Proteomes" id="UP000663828"/>
    </source>
</evidence>
<evidence type="ECO:0000259" key="6">
    <source>
        <dbReference type="PROSITE" id="PS50262"/>
    </source>
</evidence>
<feature type="transmembrane region" description="Helical" evidence="5">
    <location>
        <begin position="275"/>
        <end position="295"/>
    </location>
</feature>
<dbReference type="SUPFAM" id="SSF81321">
    <property type="entry name" value="Family A G protein-coupled receptor-like"/>
    <property type="match status" value="1"/>
</dbReference>
<feature type="transmembrane region" description="Helical" evidence="5">
    <location>
        <begin position="99"/>
        <end position="120"/>
    </location>
</feature>
<gene>
    <name evidence="8" type="ORF">EDS130_LOCUS33786</name>
    <name evidence="7" type="ORF">XAT740_LOCUS13129</name>
</gene>
<feature type="transmembrane region" description="Helical" evidence="5">
    <location>
        <begin position="25"/>
        <end position="48"/>
    </location>
</feature>
<dbReference type="OrthoDB" id="10003339at2759"/>
<protein>
    <recommendedName>
        <fullName evidence="6">G-protein coupled receptors family 1 profile domain-containing protein</fullName>
    </recommendedName>
</protein>
<evidence type="ECO:0000256" key="2">
    <source>
        <dbReference type="ARBA" id="ARBA00022692"/>
    </source>
</evidence>
<proteinExistence type="predicted"/>
<keyword evidence="4 5" id="KW-0472">Membrane</keyword>
<dbReference type="PROSITE" id="PS50262">
    <property type="entry name" value="G_PROTEIN_RECEP_F1_2"/>
    <property type="match status" value="1"/>
</dbReference>
<feature type="transmembrane region" description="Helical" evidence="5">
    <location>
        <begin position="199"/>
        <end position="217"/>
    </location>
</feature>
<evidence type="ECO:0000256" key="3">
    <source>
        <dbReference type="ARBA" id="ARBA00022989"/>
    </source>
</evidence>
<dbReference type="GO" id="GO:0016020">
    <property type="term" value="C:membrane"/>
    <property type="evidence" value="ECO:0007669"/>
    <property type="project" value="UniProtKB-SubCell"/>
</dbReference>
<keyword evidence="3 5" id="KW-1133">Transmembrane helix</keyword>
<evidence type="ECO:0000313" key="8">
    <source>
        <dbReference type="EMBL" id="CAF1360372.1"/>
    </source>
</evidence>
<feature type="transmembrane region" description="Helical" evidence="5">
    <location>
        <begin position="140"/>
        <end position="164"/>
    </location>
</feature>
<dbReference type="AlphaFoldDB" id="A0A814GQ48"/>
<dbReference type="InterPro" id="IPR017452">
    <property type="entry name" value="GPCR_Rhodpsn_7TM"/>
</dbReference>
<sequence>MATNASDFGEAFDTLEISLPRSVRFWLLLLVDTPSIICSFILLFYLFGNRTARQALNNHVIVIIILFGLGTELIDVPLYLTFIVNSGWVTPATPATCLIWWFVAFGLYNGGQVLMAWAAIERHILIFHDRWLGTKRSRFIAHYLPLILVLVYVFVFYVYVLFMFPCENVYVYELPVCDAYPCYQEDSFLGIWDFLGNNILPGFLVAVVSMALLVRVIRQKQRLNQAVQWRKIRRMTIQLLSISILNVIFILPLNLLALAHMCGLPEDYGAQIQQYLYFAGYLFIFLIPFVSLASLPDLCKEIQMKIQCRRQSQGRASINNGRTTSTARRQ</sequence>
<dbReference type="EMBL" id="CAJNOR010000755">
    <property type="protein sequence ID" value="CAF0999502.1"/>
    <property type="molecule type" value="Genomic_DNA"/>
</dbReference>
<dbReference type="Gene3D" id="1.20.1070.10">
    <property type="entry name" value="Rhodopsin 7-helix transmembrane proteins"/>
    <property type="match status" value="1"/>
</dbReference>
<evidence type="ECO:0000256" key="1">
    <source>
        <dbReference type="ARBA" id="ARBA00004370"/>
    </source>
</evidence>
<name>A0A814GQ48_ADIRI</name>
<feature type="domain" description="G-protein coupled receptors family 1 profile" evidence="6">
    <location>
        <begin position="38"/>
        <end position="291"/>
    </location>
</feature>
<evidence type="ECO:0000256" key="4">
    <source>
        <dbReference type="ARBA" id="ARBA00023136"/>
    </source>
</evidence>
<dbReference type="InterPro" id="IPR000276">
    <property type="entry name" value="GPCR_Rhodpsn"/>
</dbReference>
<evidence type="ECO:0000256" key="5">
    <source>
        <dbReference type="SAM" id="Phobius"/>
    </source>
</evidence>
<accession>A0A814GQ48</accession>
<keyword evidence="9" id="KW-1185">Reference proteome</keyword>
<dbReference type="Pfam" id="PF00001">
    <property type="entry name" value="7tm_1"/>
    <property type="match status" value="1"/>
</dbReference>
<dbReference type="GO" id="GO:0004930">
    <property type="term" value="F:G protein-coupled receptor activity"/>
    <property type="evidence" value="ECO:0007669"/>
    <property type="project" value="InterPro"/>
</dbReference>
<keyword evidence="2 5" id="KW-0812">Transmembrane</keyword>
<reference evidence="7" key="1">
    <citation type="submission" date="2021-02" db="EMBL/GenBank/DDBJ databases">
        <authorList>
            <person name="Nowell W R."/>
        </authorList>
    </citation>
    <scope>NUCLEOTIDE SEQUENCE</scope>
</reference>
<dbReference type="Proteomes" id="UP000663852">
    <property type="component" value="Unassembled WGS sequence"/>
</dbReference>
<feature type="transmembrane region" description="Helical" evidence="5">
    <location>
        <begin position="237"/>
        <end position="255"/>
    </location>
</feature>
<comment type="caution">
    <text evidence="7">The sequence shown here is derived from an EMBL/GenBank/DDBJ whole genome shotgun (WGS) entry which is preliminary data.</text>
</comment>
<comment type="subcellular location">
    <subcellularLocation>
        <location evidence="1">Membrane</location>
    </subcellularLocation>
</comment>
<dbReference type="EMBL" id="CAJNOJ010000274">
    <property type="protein sequence ID" value="CAF1360372.1"/>
    <property type="molecule type" value="Genomic_DNA"/>
</dbReference>
<organism evidence="7 9">
    <name type="scientific">Adineta ricciae</name>
    <name type="common">Rotifer</name>
    <dbReference type="NCBI Taxonomy" id="249248"/>
    <lineage>
        <taxon>Eukaryota</taxon>
        <taxon>Metazoa</taxon>
        <taxon>Spiralia</taxon>
        <taxon>Gnathifera</taxon>
        <taxon>Rotifera</taxon>
        <taxon>Eurotatoria</taxon>
        <taxon>Bdelloidea</taxon>
        <taxon>Adinetida</taxon>
        <taxon>Adinetidae</taxon>
        <taxon>Adineta</taxon>
    </lineage>
</organism>